<dbReference type="AlphaFoldDB" id="A0A542XE83"/>
<comment type="caution">
    <text evidence="3">The sequence shown here is derived from an EMBL/GenBank/DDBJ whole genome shotgun (WGS) entry which is preliminary data.</text>
</comment>
<dbReference type="RefSeq" id="WP_142006186.1">
    <property type="nucleotide sequence ID" value="NZ_CAJTBP010000001.1"/>
</dbReference>
<keyword evidence="4" id="KW-1185">Reference proteome</keyword>
<dbReference type="EMBL" id="VFOK01000001">
    <property type="protein sequence ID" value="TQL34135.1"/>
    <property type="molecule type" value="Genomic_DNA"/>
</dbReference>
<dbReference type="PANTHER" id="PTHR46825">
    <property type="entry name" value="D-ALANYL-D-ALANINE-CARBOXYPEPTIDASE/ENDOPEPTIDASE AMPH"/>
    <property type="match status" value="1"/>
</dbReference>
<dbReference type="Proteomes" id="UP000318336">
    <property type="component" value="Unassembled WGS sequence"/>
</dbReference>
<dbReference type="Gene3D" id="3.40.710.10">
    <property type="entry name" value="DD-peptidase/beta-lactamase superfamily"/>
    <property type="match status" value="1"/>
</dbReference>
<proteinExistence type="predicted"/>
<evidence type="ECO:0000313" key="4">
    <source>
        <dbReference type="Proteomes" id="UP000318336"/>
    </source>
</evidence>
<feature type="domain" description="Beta-lactamase-related" evidence="1">
    <location>
        <begin position="17"/>
        <end position="331"/>
    </location>
</feature>
<dbReference type="Pfam" id="PF24491">
    <property type="entry name" value="DUF7586"/>
    <property type="match status" value="1"/>
</dbReference>
<evidence type="ECO:0000259" key="2">
    <source>
        <dbReference type="Pfam" id="PF24491"/>
    </source>
</evidence>
<reference evidence="3 4" key="1">
    <citation type="submission" date="2019-06" db="EMBL/GenBank/DDBJ databases">
        <title>Sequencing the genomes of 1000 actinobacteria strains.</title>
        <authorList>
            <person name="Klenk H.-P."/>
        </authorList>
    </citation>
    <scope>NUCLEOTIDE SEQUENCE [LARGE SCALE GENOMIC DNA]</scope>
    <source>
        <strain evidence="3 4">DSM 24617</strain>
    </source>
</reference>
<organism evidence="3 4">
    <name type="scientific">Barrientosiimonas humi</name>
    <dbReference type="NCBI Taxonomy" id="999931"/>
    <lineage>
        <taxon>Bacteria</taxon>
        <taxon>Bacillati</taxon>
        <taxon>Actinomycetota</taxon>
        <taxon>Actinomycetes</taxon>
        <taxon>Micrococcales</taxon>
        <taxon>Dermacoccaceae</taxon>
        <taxon>Barrientosiimonas</taxon>
    </lineage>
</organism>
<protein>
    <submittedName>
        <fullName evidence="3">CubicO group peptidase (Beta-lactamase class C family)</fullName>
    </submittedName>
</protein>
<name>A0A542XE83_9MICO</name>
<dbReference type="SUPFAM" id="SSF56601">
    <property type="entry name" value="beta-lactamase/transpeptidase-like"/>
    <property type="match status" value="1"/>
</dbReference>
<evidence type="ECO:0000259" key="1">
    <source>
        <dbReference type="Pfam" id="PF00144"/>
    </source>
</evidence>
<dbReference type="InterPro" id="IPR012338">
    <property type="entry name" value="Beta-lactam/transpept-like"/>
</dbReference>
<dbReference type="InterPro" id="IPR056008">
    <property type="entry name" value="DUF7586"/>
</dbReference>
<accession>A0A542XE83</accession>
<dbReference type="OrthoDB" id="3863176at2"/>
<sequence length="452" mass="48295">MSSALDVARHHLDVRLAREQRERRLPAVTAALVRRGEIVWSAAVGTVDGRAGGAAATADTQFRIGSITKTMVGVGVLRLVADGSVTLTDPIRRHLPELDPALDGVTVTALLGHSSGLFAETTGPWWERSPGVSWEELLPSIRLTHDPGRRFHYSNVGFAVLGRLVEQVRGRRWDAVLADEVLAPLGMARTTYSAASPAAQGLGVHPYADLRHVEPEQDTGAMAPAGQLWSTVDDLSRWATFLAAGDPRVLDDELRTAMQVPGVVWDTPGQPWTRAYGLGLDVFNRDGKRYVGHGGSMPGFQAVVAVDPATGTGVSLLTSSTSGPSPALGWDLLDLLETHGPEAPEPWHTEATDHLDLVGEWFWGPRPFVISARPGDVLDLGAPGGGRGSRFVPSGDGTWVGQDDYWAGETLRVIGRGTPGVHLDLGSFRLTRTPYSPDGDIPGGVDESGWHA</sequence>
<feature type="domain" description="DUF7586" evidence="2">
    <location>
        <begin position="353"/>
        <end position="432"/>
    </location>
</feature>
<gene>
    <name evidence="3" type="ORF">FB554_2294</name>
</gene>
<dbReference type="Pfam" id="PF00144">
    <property type="entry name" value="Beta-lactamase"/>
    <property type="match status" value="1"/>
</dbReference>
<dbReference type="InterPro" id="IPR050491">
    <property type="entry name" value="AmpC-like"/>
</dbReference>
<dbReference type="PANTHER" id="PTHR46825:SF7">
    <property type="entry name" value="D-ALANYL-D-ALANINE CARBOXYPEPTIDASE"/>
    <property type="match status" value="1"/>
</dbReference>
<dbReference type="InterPro" id="IPR001466">
    <property type="entry name" value="Beta-lactam-related"/>
</dbReference>
<evidence type="ECO:0000313" key="3">
    <source>
        <dbReference type="EMBL" id="TQL34135.1"/>
    </source>
</evidence>